<feature type="transmembrane region" description="Helical" evidence="5">
    <location>
        <begin position="242"/>
        <end position="258"/>
    </location>
</feature>
<comment type="caution">
    <text evidence="7">The sequence shown here is derived from an EMBL/GenBank/DDBJ whole genome shotgun (WGS) entry which is preliminary data.</text>
</comment>
<keyword evidence="8" id="KW-1185">Reference proteome</keyword>
<dbReference type="GO" id="GO:0016020">
    <property type="term" value="C:membrane"/>
    <property type="evidence" value="ECO:0007669"/>
    <property type="project" value="UniProtKB-SubCell"/>
</dbReference>
<organism evidence="7 8">
    <name type="scientific">Umezawaea tangerina</name>
    <dbReference type="NCBI Taxonomy" id="84725"/>
    <lineage>
        <taxon>Bacteria</taxon>
        <taxon>Bacillati</taxon>
        <taxon>Actinomycetota</taxon>
        <taxon>Actinomycetes</taxon>
        <taxon>Pseudonocardiales</taxon>
        <taxon>Pseudonocardiaceae</taxon>
        <taxon>Umezawaea</taxon>
    </lineage>
</organism>
<feature type="transmembrane region" description="Helical" evidence="5">
    <location>
        <begin position="102"/>
        <end position="120"/>
    </location>
</feature>
<feature type="transmembrane region" description="Helical" evidence="5">
    <location>
        <begin position="193"/>
        <end position="212"/>
    </location>
</feature>
<dbReference type="EMBL" id="PVTF01000006">
    <property type="protein sequence ID" value="PRY40717.1"/>
    <property type="molecule type" value="Genomic_DNA"/>
</dbReference>
<keyword evidence="4 5" id="KW-0472">Membrane</keyword>
<protein>
    <submittedName>
        <fullName evidence="7">O-antigen ligase</fullName>
    </submittedName>
</protein>
<dbReference type="PANTHER" id="PTHR37422">
    <property type="entry name" value="TEICHURONIC ACID BIOSYNTHESIS PROTEIN TUAE"/>
    <property type="match status" value="1"/>
</dbReference>
<feature type="domain" description="O-antigen ligase-related" evidence="6">
    <location>
        <begin position="224"/>
        <end position="352"/>
    </location>
</feature>
<evidence type="ECO:0000256" key="4">
    <source>
        <dbReference type="ARBA" id="ARBA00023136"/>
    </source>
</evidence>
<comment type="subcellular location">
    <subcellularLocation>
        <location evidence="1">Membrane</location>
        <topology evidence="1">Multi-pass membrane protein</topology>
    </subcellularLocation>
</comment>
<feature type="transmembrane region" description="Helical" evidence="5">
    <location>
        <begin position="72"/>
        <end position="90"/>
    </location>
</feature>
<dbReference type="AlphaFoldDB" id="A0A2T0T4X2"/>
<dbReference type="GO" id="GO:0016874">
    <property type="term" value="F:ligase activity"/>
    <property type="evidence" value="ECO:0007669"/>
    <property type="project" value="UniProtKB-KW"/>
</dbReference>
<feature type="transmembrane region" description="Helical" evidence="5">
    <location>
        <begin position="346"/>
        <end position="366"/>
    </location>
</feature>
<dbReference type="InterPro" id="IPR007016">
    <property type="entry name" value="O-antigen_ligase-rel_domated"/>
</dbReference>
<reference evidence="7 8" key="1">
    <citation type="submission" date="2018-03" db="EMBL/GenBank/DDBJ databases">
        <title>Genomic Encyclopedia of Archaeal and Bacterial Type Strains, Phase II (KMG-II): from individual species to whole genera.</title>
        <authorList>
            <person name="Goeker M."/>
        </authorList>
    </citation>
    <scope>NUCLEOTIDE SEQUENCE [LARGE SCALE GENOMIC DNA]</scope>
    <source>
        <strain evidence="7 8">DSM 44720</strain>
    </source>
</reference>
<name>A0A2T0T4X2_9PSEU</name>
<feature type="transmembrane region" description="Helical" evidence="5">
    <location>
        <begin position="41"/>
        <end position="60"/>
    </location>
</feature>
<evidence type="ECO:0000256" key="2">
    <source>
        <dbReference type="ARBA" id="ARBA00022692"/>
    </source>
</evidence>
<feature type="transmembrane region" description="Helical" evidence="5">
    <location>
        <begin position="378"/>
        <end position="396"/>
    </location>
</feature>
<dbReference type="RefSeq" id="WP_106189227.1">
    <property type="nucleotide sequence ID" value="NZ_PVTF01000006.1"/>
</dbReference>
<keyword evidence="2 5" id="KW-0812">Transmembrane</keyword>
<evidence type="ECO:0000259" key="6">
    <source>
        <dbReference type="Pfam" id="PF04932"/>
    </source>
</evidence>
<evidence type="ECO:0000256" key="1">
    <source>
        <dbReference type="ARBA" id="ARBA00004141"/>
    </source>
</evidence>
<gene>
    <name evidence="7" type="ORF">CLV43_106458</name>
</gene>
<feature type="transmembrane region" description="Helical" evidence="5">
    <location>
        <begin position="219"/>
        <end position="236"/>
    </location>
</feature>
<evidence type="ECO:0000256" key="5">
    <source>
        <dbReference type="SAM" id="Phobius"/>
    </source>
</evidence>
<dbReference type="Proteomes" id="UP000239494">
    <property type="component" value="Unassembled WGS sequence"/>
</dbReference>
<dbReference type="Pfam" id="PF04932">
    <property type="entry name" value="Wzy_C"/>
    <property type="match status" value="1"/>
</dbReference>
<dbReference type="InterPro" id="IPR051533">
    <property type="entry name" value="WaaL-like"/>
</dbReference>
<dbReference type="PANTHER" id="PTHR37422:SF13">
    <property type="entry name" value="LIPOPOLYSACCHARIDE BIOSYNTHESIS PROTEIN PA4999-RELATED"/>
    <property type="match status" value="1"/>
</dbReference>
<proteinExistence type="predicted"/>
<keyword evidence="7" id="KW-0436">Ligase</keyword>
<sequence length="442" mass="47337">MRGFPTRQEKGDARGLLTFFAVLLFCLPAQLIIGPLGASGTPAGVVGMGLVVFWLITRLLPGSGVKTNLQPARVAVGLLVLSILLSYVLGTLNPLPADQLSGADRALLTTMSWMGIAFVAADMLKSRKSVELLLRTVVVLTGIIAFIGLLQFATGFNVAELYGHIPGLKINYDIGNVSDRSNFRRVSATASHAIEFGVVLAMVFPIALHLAFYVKERRWLWWGTVVLIGLASPMSVSRSATLGMFVAFIVLFAGWSGVRRGIALLVAPVFVVALRLLIPGLVGTITGLFTGWSDDPSIQGRTDDYVVVGQFIDQSPWFGRGFGTFLPKAFITLDNQFLGSIVETGFFGLTALILLFVIGFVTARGIRVRANDDENRHLGQALAASIAVCALAFVTFDGLGFPMISGVLFLFIGIIGALWRLARRGQLVDAPVLVDVKAGVGI</sequence>
<evidence type="ECO:0000256" key="3">
    <source>
        <dbReference type="ARBA" id="ARBA00022989"/>
    </source>
</evidence>
<feature type="transmembrane region" description="Helical" evidence="5">
    <location>
        <begin position="265"/>
        <end position="289"/>
    </location>
</feature>
<evidence type="ECO:0000313" key="8">
    <source>
        <dbReference type="Proteomes" id="UP000239494"/>
    </source>
</evidence>
<dbReference type="OrthoDB" id="5243524at2"/>
<feature type="transmembrane region" description="Helical" evidence="5">
    <location>
        <begin position="402"/>
        <end position="422"/>
    </location>
</feature>
<keyword evidence="3 5" id="KW-1133">Transmembrane helix</keyword>
<feature type="transmembrane region" description="Helical" evidence="5">
    <location>
        <begin position="132"/>
        <end position="153"/>
    </location>
</feature>
<evidence type="ECO:0000313" key="7">
    <source>
        <dbReference type="EMBL" id="PRY40717.1"/>
    </source>
</evidence>
<accession>A0A2T0T4X2</accession>